<dbReference type="AlphaFoldDB" id="A0A1G2R163"/>
<dbReference type="InterPro" id="IPR011257">
    <property type="entry name" value="DNA_glycosylase"/>
</dbReference>
<dbReference type="Pfam" id="PF03352">
    <property type="entry name" value="Adenine_glyco"/>
    <property type="match status" value="1"/>
</dbReference>
<reference evidence="2 3" key="1">
    <citation type="journal article" date="2016" name="Nat. Commun.">
        <title>Thousands of microbial genomes shed light on interconnected biogeochemical processes in an aquifer system.</title>
        <authorList>
            <person name="Anantharaman K."/>
            <person name="Brown C.T."/>
            <person name="Hug L.A."/>
            <person name="Sharon I."/>
            <person name="Castelle C.J."/>
            <person name="Probst A.J."/>
            <person name="Thomas B.C."/>
            <person name="Singh A."/>
            <person name="Wilkins M.J."/>
            <person name="Karaoz U."/>
            <person name="Brodie E.L."/>
            <person name="Williams K.H."/>
            <person name="Hubbard S.S."/>
            <person name="Banfield J.F."/>
        </authorList>
    </citation>
    <scope>NUCLEOTIDE SEQUENCE [LARGE SCALE GENOMIC DNA]</scope>
</reference>
<feature type="binding site" evidence="1">
    <location>
        <position position="182"/>
    </location>
    <ligand>
        <name>Zn(2+)</name>
        <dbReference type="ChEBI" id="CHEBI:29105"/>
    </ligand>
</feature>
<evidence type="ECO:0000313" key="2">
    <source>
        <dbReference type="EMBL" id="OHA66109.1"/>
    </source>
</evidence>
<dbReference type="SUPFAM" id="SSF48150">
    <property type="entry name" value="DNA-glycosylase"/>
    <property type="match status" value="1"/>
</dbReference>
<dbReference type="Proteomes" id="UP000178065">
    <property type="component" value="Unassembled WGS sequence"/>
</dbReference>
<dbReference type="Gene3D" id="1.10.340.30">
    <property type="entry name" value="Hypothetical protein, domain 2"/>
    <property type="match status" value="1"/>
</dbReference>
<dbReference type="EMBL" id="MHTT01000006">
    <property type="protein sequence ID" value="OHA66109.1"/>
    <property type="molecule type" value="Genomic_DNA"/>
</dbReference>
<name>A0A1G2R163_9BACT</name>
<sequence>MKKIERCSWPGEDERMIAYHDHEWGVPCHDDKKLFEYVVLDTFQAGLSWRTILHKRENFRYAFADFDAKKITRFGARDVARLMKDVGIVRNRQKIEATIKNARAFLAAQKEFGDFDRYIWQFVKGKTIKNKWKLQSHLRAHSKESDAMSKDMKSRGFAFVGTTICHAFMQGAGLINDHLVSCFRYKEVAKK</sequence>
<dbReference type="InterPro" id="IPR005019">
    <property type="entry name" value="Adenine_glyco"/>
</dbReference>
<dbReference type="STRING" id="1802448.A2672_01145"/>
<feature type="binding site" evidence="1">
    <location>
        <position position="20"/>
    </location>
    <ligand>
        <name>Zn(2+)</name>
        <dbReference type="ChEBI" id="CHEBI:29105"/>
    </ligand>
</feature>
<dbReference type="GO" id="GO:0046872">
    <property type="term" value="F:metal ion binding"/>
    <property type="evidence" value="ECO:0007669"/>
    <property type="project" value="UniProtKB-KW"/>
</dbReference>
<evidence type="ECO:0000256" key="1">
    <source>
        <dbReference type="PIRSR" id="PIRSR605019-1"/>
    </source>
</evidence>
<keyword evidence="1" id="KW-0479">Metal-binding</keyword>
<dbReference type="PANTHER" id="PTHR30037">
    <property type="entry name" value="DNA-3-METHYLADENINE GLYCOSYLASE 1"/>
    <property type="match status" value="1"/>
</dbReference>
<proteinExistence type="predicted"/>
<evidence type="ECO:0000313" key="3">
    <source>
        <dbReference type="Proteomes" id="UP000178065"/>
    </source>
</evidence>
<protein>
    <submittedName>
        <fullName evidence="2">DNA-3-methyladenine glycosylase</fullName>
    </submittedName>
</protein>
<accession>A0A1G2R163</accession>
<organism evidence="2 3">
    <name type="scientific">Candidatus Wildermuthbacteria bacterium RIFCSPHIGHO2_01_FULL_49_22b</name>
    <dbReference type="NCBI Taxonomy" id="1802448"/>
    <lineage>
        <taxon>Bacteria</taxon>
        <taxon>Candidatus Wildermuthiibacteriota</taxon>
    </lineage>
</organism>
<dbReference type="GO" id="GO:0006284">
    <property type="term" value="P:base-excision repair"/>
    <property type="evidence" value="ECO:0007669"/>
    <property type="project" value="InterPro"/>
</dbReference>
<gene>
    <name evidence="2" type="ORF">A2672_01145</name>
</gene>
<dbReference type="PANTHER" id="PTHR30037:SF4">
    <property type="entry name" value="DNA-3-METHYLADENINE GLYCOSYLASE I"/>
    <property type="match status" value="1"/>
</dbReference>
<feature type="binding site" evidence="1">
    <location>
        <position position="7"/>
    </location>
    <ligand>
        <name>Zn(2+)</name>
        <dbReference type="ChEBI" id="CHEBI:29105"/>
    </ligand>
</feature>
<keyword evidence="1" id="KW-0862">Zinc</keyword>
<feature type="binding site" evidence="1">
    <location>
        <position position="178"/>
    </location>
    <ligand>
        <name>Zn(2+)</name>
        <dbReference type="ChEBI" id="CHEBI:29105"/>
    </ligand>
</feature>
<comment type="caution">
    <text evidence="2">The sequence shown here is derived from an EMBL/GenBank/DDBJ whole genome shotgun (WGS) entry which is preliminary data.</text>
</comment>
<dbReference type="InterPro" id="IPR052891">
    <property type="entry name" value="DNA-3mA_glycosylase"/>
</dbReference>
<dbReference type="GO" id="GO:0008725">
    <property type="term" value="F:DNA-3-methyladenine glycosylase activity"/>
    <property type="evidence" value="ECO:0007669"/>
    <property type="project" value="InterPro"/>
</dbReference>